<dbReference type="AlphaFoldDB" id="A0AAD3CYB4"/>
<evidence type="ECO:0000313" key="1">
    <source>
        <dbReference type="EMBL" id="GFH53235.1"/>
    </source>
</evidence>
<gene>
    <name evidence="1" type="ORF">CTEN210_09711</name>
</gene>
<name>A0AAD3CYB4_9STRA</name>
<dbReference type="Proteomes" id="UP001054902">
    <property type="component" value="Unassembled WGS sequence"/>
</dbReference>
<organism evidence="1 2">
    <name type="scientific">Chaetoceros tenuissimus</name>
    <dbReference type="NCBI Taxonomy" id="426638"/>
    <lineage>
        <taxon>Eukaryota</taxon>
        <taxon>Sar</taxon>
        <taxon>Stramenopiles</taxon>
        <taxon>Ochrophyta</taxon>
        <taxon>Bacillariophyta</taxon>
        <taxon>Coscinodiscophyceae</taxon>
        <taxon>Chaetocerotophycidae</taxon>
        <taxon>Chaetocerotales</taxon>
        <taxon>Chaetocerotaceae</taxon>
        <taxon>Chaetoceros</taxon>
    </lineage>
</organism>
<proteinExistence type="predicted"/>
<dbReference type="EMBL" id="BLLK01000046">
    <property type="protein sequence ID" value="GFH53235.1"/>
    <property type="molecule type" value="Genomic_DNA"/>
</dbReference>
<protein>
    <submittedName>
        <fullName evidence="1">Uncharacterized protein</fullName>
    </submittedName>
</protein>
<accession>A0AAD3CYB4</accession>
<sequence length="391" mass="45535">MQSKYDDQIPSCEDLMQQPYSPFADGAFLTRKTTQVVWKMRHDGSRELTLPTTCRLKRYTAHEAGKCLQDKNLLFIGDSLTRYQYMSLTYFFEHKKWPMRFQNGRQNSPCLHIDEYGNESCSKTKEPSVCAEGDWKGWPEYIQALGGANDGGIYHGRMEAQYVRSPDVMANTLQYVASEVDGRIKATFVEEVGWNGDEEWKGWNFSGCAYNGTCRYTQEKYDENMRKYEQNEFDWSYSNITSAFSEGTDFHSQYSDTNYVFYNRGLWGKIPIAKANLMLVALNALTGGDENQSNRCFFRSTTGSERSRDNNIEKIEYGEVRKIAYATGCEYFDIAHITDEFSRMFFRHPKPPRSRLSNEYSSIFWDAVHYVPWVYEELNNLMLNMLCNSQK</sequence>
<comment type="caution">
    <text evidence="1">The sequence shown here is derived from an EMBL/GenBank/DDBJ whole genome shotgun (WGS) entry which is preliminary data.</text>
</comment>
<reference evidence="1 2" key="1">
    <citation type="journal article" date="2021" name="Sci. Rep.">
        <title>The genome of the diatom Chaetoceros tenuissimus carries an ancient integrated fragment of an extant virus.</title>
        <authorList>
            <person name="Hongo Y."/>
            <person name="Kimura K."/>
            <person name="Takaki Y."/>
            <person name="Yoshida Y."/>
            <person name="Baba S."/>
            <person name="Kobayashi G."/>
            <person name="Nagasaki K."/>
            <person name="Hano T."/>
            <person name="Tomaru Y."/>
        </authorList>
    </citation>
    <scope>NUCLEOTIDE SEQUENCE [LARGE SCALE GENOMIC DNA]</scope>
    <source>
        <strain evidence="1 2">NIES-3715</strain>
    </source>
</reference>
<keyword evidence="2" id="KW-1185">Reference proteome</keyword>
<evidence type="ECO:0000313" key="2">
    <source>
        <dbReference type="Proteomes" id="UP001054902"/>
    </source>
</evidence>